<comment type="caution">
    <text evidence="1">The sequence shown here is derived from an EMBL/GenBank/DDBJ whole genome shotgun (WGS) entry which is preliminary data.</text>
</comment>
<proteinExistence type="predicted"/>
<reference evidence="1 2" key="1">
    <citation type="submission" date="2013-01" db="EMBL/GenBank/DDBJ databases">
        <authorList>
            <person name="Harkins D.M."/>
            <person name="Durkin A.S."/>
            <person name="Brinkac L.M."/>
            <person name="Haft D.H."/>
            <person name="Selengut J.D."/>
            <person name="Sanka R."/>
            <person name="DePew J."/>
            <person name="Purushe J."/>
            <person name="Picardeau M."/>
            <person name="Werts C."/>
            <person name="Goarant C."/>
            <person name="Vinetz J.M."/>
            <person name="Sutton G.G."/>
            <person name="Nierman W.C."/>
            <person name="Fouts D.E."/>
        </authorList>
    </citation>
    <scope>NUCLEOTIDE SEQUENCE [LARGE SCALE GENOMIC DNA]</scope>
    <source>
        <strain evidence="1 2">Verdun HP</strain>
    </source>
</reference>
<gene>
    <name evidence="1" type="ORF">LEP1GSC116_0669</name>
</gene>
<sequence>MQKFDWTVIFLDFIEVTEKKENRERQFFFSGFIQRNEKILSIWFRSPKND</sequence>
<accession>M6RLC4</accession>
<dbReference type="AlphaFoldDB" id="M6RLC4"/>
<name>M6RLC4_LEPIR</name>
<dbReference type="Proteomes" id="UP000012092">
    <property type="component" value="Unassembled WGS sequence"/>
</dbReference>
<evidence type="ECO:0000313" key="1">
    <source>
        <dbReference type="EMBL" id="EMO06541.1"/>
    </source>
</evidence>
<organism evidence="1 2">
    <name type="scientific">Leptospira interrogans serovar Icterohaemorrhagiae str. Verdun HP</name>
    <dbReference type="NCBI Taxonomy" id="1049910"/>
    <lineage>
        <taxon>Bacteria</taxon>
        <taxon>Pseudomonadati</taxon>
        <taxon>Spirochaetota</taxon>
        <taxon>Spirochaetia</taxon>
        <taxon>Leptospirales</taxon>
        <taxon>Leptospiraceae</taxon>
        <taxon>Leptospira</taxon>
    </lineage>
</organism>
<protein>
    <submittedName>
        <fullName evidence="1">Uncharacterized protein</fullName>
    </submittedName>
</protein>
<dbReference type="EMBL" id="AHNZ02000227">
    <property type="protein sequence ID" value="EMO06541.1"/>
    <property type="molecule type" value="Genomic_DNA"/>
</dbReference>
<evidence type="ECO:0000313" key="2">
    <source>
        <dbReference type="Proteomes" id="UP000012092"/>
    </source>
</evidence>